<feature type="signal peptide" evidence="1">
    <location>
        <begin position="1"/>
        <end position="24"/>
    </location>
</feature>
<feature type="chain" id="PRO_5046536381" evidence="1">
    <location>
        <begin position="25"/>
        <end position="69"/>
    </location>
</feature>
<evidence type="ECO:0000256" key="1">
    <source>
        <dbReference type="SAM" id="SignalP"/>
    </source>
</evidence>
<protein>
    <submittedName>
        <fullName evidence="2">Uncharacterized protein</fullName>
    </submittedName>
</protein>
<sequence>MKKTIKLGAAALGIAVAFASPASADPSAFGTLSCSCQQAVTTSGGGAGAPDQVDEGVRSGLADLQGVGG</sequence>
<reference evidence="2 3" key="1">
    <citation type="journal article" date="2019" name="Emerg. Microbes Infect.">
        <title>Comprehensive subspecies identification of 175 nontuberculous mycobacteria species based on 7547 genomic profiles.</title>
        <authorList>
            <person name="Matsumoto Y."/>
            <person name="Kinjo T."/>
            <person name="Motooka D."/>
            <person name="Nabeya D."/>
            <person name="Jung N."/>
            <person name="Uechi K."/>
            <person name="Horii T."/>
            <person name="Iida T."/>
            <person name="Fujita J."/>
            <person name="Nakamura S."/>
        </authorList>
    </citation>
    <scope>NUCLEOTIDE SEQUENCE [LARGE SCALE GENOMIC DNA]</scope>
    <source>
        <strain evidence="2 3">JCM 13573</strain>
    </source>
</reference>
<dbReference type="Proteomes" id="UP000465306">
    <property type="component" value="Unassembled WGS sequence"/>
</dbReference>
<dbReference type="RefSeq" id="WP_241007713.1">
    <property type="nucleotide sequence ID" value="NZ_BLKU01000003.1"/>
</dbReference>
<evidence type="ECO:0000313" key="2">
    <source>
        <dbReference type="EMBL" id="GFG65272.1"/>
    </source>
</evidence>
<name>A0ABQ1BNG4_9MYCO</name>
<dbReference type="EMBL" id="BLKU01000003">
    <property type="protein sequence ID" value="GFG65272.1"/>
    <property type="molecule type" value="Genomic_DNA"/>
</dbReference>
<organism evidence="2 3">
    <name type="scientific">Mycobacterium kubicae</name>
    <dbReference type="NCBI Taxonomy" id="120959"/>
    <lineage>
        <taxon>Bacteria</taxon>
        <taxon>Bacillati</taxon>
        <taxon>Actinomycetota</taxon>
        <taxon>Actinomycetes</taxon>
        <taxon>Mycobacteriales</taxon>
        <taxon>Mycobacteriaceae</taxon>
        <taxon>Mycobacterium</taxon>
        <taxon>Mycobacterium simiae complex</taxon>
    </lineage>
</organism>
<gene>
    <name evidence="2" type="ORF">MKUB_27620</name>
</gene>
<evidence type="ECO:0000313" key="3">
    <source>
        <dbReference type="Proteomes" id="UP000465306"/>
    </source>
</evidence>
<accession>A0ABQ1BNG4</accession>
<keyword evidence="3" id="KW-1185">Reference proteome</keyword>
<comment type="caution">
    <text evidence="2">The sequence shown here is derived from an EMBL/GenBank/DDBJ whole genome shotgun (WGS) entry which is preliminary data.</text>
</comment>
<proteinExistence type="predicted"/>
<keyword evidence="1" id="KW-0732">Signal</keyword>